<keyword evidence="3" id="KW-1185">Reference proteome</keyword>
<organism evidence="2 3">
    <name type="scientific">Kribbella sancticallisti</name>
    <dbReference type="NCBI Taxonomy" id="460087"/>
    <lineage>
        <taxon>Bacteria</taxon>
        <taxon>Bacillati</taxon>
        <taxon>Actinomycetota</taxon>
        <taxon>Actinomycetes</taxon>
        <taxon>Propionibacteriales</taxon>
        <taxon>Kribbellaceae</taxon>
        <taxon>Kribbella</taxon>
    </lineage>
</organism>
<accession>A0ABN2EQT8</accession>
<dbReference type="InterPro" id="IPR050490">
    <property type="entry name" value="Bact_solute-bd_prot1"/>
</dbReference>
<dbReference type="Pfam" id="PF01547">
    <property type="entry name" value="SBP_bac_1"/>
    <property type="match status" value="1"/>
</dbReference>
<dbReference type="Proteomes" id="UP001500393">
    <property type="component" value="Unassembled WGS sequence"/>
</dbReference>
<protein>
    <submittedName>
        <fullName evidence="2">Extracellular solute-binding protein</fullName>
    </submittedName>
</protein>
<dbReference type="Gene3D" id="3.40.190.10">
    <property type="entry name" value="Periplasmic binding protein-like II"/>
    <property type="match status" value="1"/>
</dbReference>
<dbReference type="InterPro" id="IPR006059">
    <property type="entry name" value="SBP"/>
</dbReference>
<dbReference type="PANTHER" id="PTHR43649">
    <property type="entry name" value="ARABINOSE-BINDING PROTEIN-RELATED"/>
    <property type="match status" value="1"/>
</dbReference>
<name>A0ABN2EQT8_9ACTN</name>
<feature type="chain" id="PRO_5046138251" evidence="1">
    <location>
        <begin position="28"/>
        <end position="439"/>
    </location>
</feature>
<dbReference type="PROSITE" id="PS51257">
    <property type="entry name" value="PROKAR_LIPOPROTEIN"/>
    <property type="match status" value="1"/>
</dbReference>
<feature type="signal peptide" evidence="1">
    <location>
        <begin position="1"/>
        <end position="27"/>
    </location>
</feature>
<keyword evidence="1" id="KW-0732">Signal</keyword>
<dbReference type="PANTHER" id="PTHR43649:SF12">
    <property type="entry name" value="DIACETYLCHITOBIOSE BINDING PROTEIN DASA"/>
    <property type="match status" value="1"/>
</dbReference>
<dbReference type="EMBL" id="BAAAOS010000064">
    <property type="protein sequence ID" value="GAA1614088.1"/>
    <property type="molecule type" value="Genomic_DNA"/>
</dbReference>
<comment type="caution">
    <text evidence="2">The sequence shown here is derived from an EMBL/GenBank/DDBJ whole genome shotgun (WGS) entry which is preliminary data.</text>
</comment>
<proteinExistence type="predicted"/>
<dbReference type="SUPFAM" id="SSF53850">
    <property type="entry name" value="Periplasmic binding protein-like II"/>
    <property type="match status" value="1"/>
</dbReference>
<evidence type="ECO:0000313" key="3">
    <source>
        <dbReference type="Proteomes" id="UP001500393"/>
    </source>
</evidence>
<gene>
    <name evidence="2" type="ORF">GCM10009789_80290</name>
</gene>
<evidence type="ECO:0000256" key="1">
    <source>
        <dbReference type="SAM" id="SignalP"/>
    </source>
</evidence>
<sequence length="439" mass="47709">MRSPRTMISMGAAIVSLALVLAGCSGGDDSGGDAGGTGTGTLKLWHYESANGAMGKAWDRAIEVFKTEHPGVTVEFERKAFEQIQQNASMILASDQAPDLMEYNKGNATAGLLSSKGLLTDLSDEVASRGWDKALSPSLQTTAKYDEKGVMGTGNWFGIPNYGEYVMVYYNKALFQQYGVTVPKTLDEFTAAMDKFVAKKVTPLGMAGAEYPAGQLYYELALSKADRSFVDNYQLYKGSVDFTADPLKYGADTFRDWVQKGYISKQSASLKAEDMGTAFIAGKTPMIVSGSWWYGRFASEIKKFEWGTFLFPGNKLNAGSSGNLWVVPEQSKNKKLAYDFIDITMRPEIQTIMANNGGVPVKADLAKVTDPKNKELIANFEAITQADGLAFYPDWPVPGYYDVLVAGGQSLINGSKNPDQVLTDLGKAYDQGVQEIKNG</sequence>
<evidence type="ECO:0000313" key="2">
    <source>
        <dbReference type="EMBL" id="GAA1614088.1"/>
    </source>
</evidence>
<reference evidence="2 3" key="1">
    <citation type="journal article" date="2019" name="Int. J. Syst. Evol. Microbiol.">
        <title>The Global Catalogue of Microorganisms (GCM) 10K type strain sequencing project: providing services to taxonomists for standard genome sequencing and annotation.</title>
        <authorList>
            <consortium name="The Broad Institute Genomics Platform"/>
            <consortium name="The Broad Institute Genome Sequencing Center for Infectious Disease"/>
            <person name="Wu L."/>
            <person name="Ma J."/>
        </authorList>
    </citation>
    <scope>NUCLEOTIDE SEQUENCE [LARGE SCALE GENOMIC DNA]</scope>
    <source>
        <strain evidence="2 3">JCM 14969</strain>
    </source>
</reference>